<accession>A0A239A2S0</accession>
<feature type="region of interest" description="Disordered" evidence="1">
    <location>
        <begin position="1"/>
        <end position="33"/>
    </location>
</feature>
<dbReference type="Pfam" id="PF06996">
    <property type="entry name" value="T6SS_TssG"/>
    <property type="match status" value="1"/>
</dbReference>
<feature type="compositionally biased region" description="Low complexity" evidence="1">
    <location>
        <begin position="9"/>
        <end position="29"/>
    </location>
</feature>
<dbReference type="Proteomes" id="UP000198324">
    <property type="component" value="Unassembled WGS sequence"/>
</dbReference>
<dbReference type="OrthoDB" id="1523296at2"/>
<dbReference type="AlphaFoldDB" id="A0A239A2S0"/>
<evidence type="ECO:0000313" key="3">
    <source>
        <dbReference type="Proteomes" id="UP000198324"/>
    </source>
</evidence>
<dbReference type="PANTHER" id="PTHR35564:SF3">
    <property type="entry name" value="TYPE VI SECRETION SYSTEM BASEPLATE SUBUNIT TSSG"/>
    <property type="match status" value="1"/>
</dbReference>
<evidence type="ECO:0000313" key="2">
    <source>
        <dbReference type="EMBL" id="SNR89722.1"/>
    </source>
</evidence>
<dbReference type="EMBL" id="FZOC01000003">
    <property type="protein sequence ID" value="SNR89722.1"/>
    <property type="molecule type" value="Genomic_DNA"/>
</dbReference>
<name>A0A239A2S0_9BACT</name>
<organism evidence="2 3">
    <name type="scientific">Humidesulfovibrio mexicanus</name>
    <dbReference type="NCBI Taxonomy" id="147047"/>
    <lineage>
        <taxon>Bacteria</taxon>
        <taxon>Pseudomonadati</taxon>
        <taxon>Thermodesulfobacteriota</taxon>
        <taxon>Desulfovibrionia</taxon>
        <taxon>Desulfovibrionales</taxon>
        <taxon>Desulfovibrionaceae</taxon>
        <taxon>Humidesulfovibrio</taxon>
    </lineage>
</organism>
<dbReference type="RefSeq" id="WP_089273850.1">
    <property type="nucleotide sequence ID" value="NZ_FZOC01000003.1"/>
</dbReference>
<reference evidence="2 3" key="1">
    <citation type="submission" date="2017-06" db="EMBL/GenBank/DDBJ databases">
        <authorList>
            <person name="Kim H.J."/>
            <person name="Triplett B.A."/>
        </authorList>
    </citation>
    <scope>NUCLEOTIDE SEQUENCE [LARGE SCALE GENOMIC DNA]</scope>
    <source>
        <strain evidence="2 3">DSM 13116</strain>
    </source>
</reference>
<dbReference type="NCBIfam" id="TIGR03347">
    <property type="entry name" value="VI_chp_1"/>
    <property type="match status" value="1"/>
</dbReference>
<keyword evidence="3" id="KW-1185">Reference proteome</keyword>
<dbReference type="InterPro" id="IPR010732">
    <property type="entry name" value="T6SS_TssG-like"/>
</dbReference>
<evidence type="ECO:0000256" key="1">
    <source>
        <dbReference type="SAM" id="MobiDB-lite"/>
    </source>
</evidence>
<sequence length="369" mass="40692">MAGKAGRQAPALGAPDAGAAAAKSAPSPLDELRRSPRSFSFAQAVRLLRQAHGGADKTRSEHFLRERLRVRALLSLGFPATDLAALEELPAAEDDPAGEAGRVRLTATFLGLYGPSSPLPTFYTEELLDEQSEDRSVSRDFLDVVGDGFFTLFFLAWTRHRLSLKACEERDPDTMERLYSLVGLGDPEVRSLFSQPGLLLRSMGLLTQFPRSAAGLRGLLAERSGAPVTVVQCVSRQATIPTDQRCRLGQDTATLGETAWLGQQARDDTGKIRLEVGPLCVENYRRVIPGGDWHAAIVRLVRFYCTEPLEFDVLFLLDPAEAKGARLGQGHWSRLGCDAWLGVREQETPRALFRDLRRHTDRNEQRSAQ</sequence>
<gene>
    <name evidence="2" type="ORF">SAMN04488503_1779</name>
</gene>
<dbReference type="PANTHER" id="PTHR35564">
    <property type="match status" value="1"/>
</dbReference>
<protein>
    <submittedName>
        <fullName evidence="2">Type VI secretion system protein ImpH</fullName>
    </submittedName>
</protein>
<proteinExistence type="predicted"/>